<proteinExistence type="predicted"/>
<sequence>MHSSTSVCLLLCQRKGKATGLQVVLPIQKWYSRGTGEGADKHQLFNTNVDNEPQKDDRATWEYCRSSCAVHSAHEAKVTDRGSRQSRIQDHNWSTLGWWFQ</sequence>
<evidence type="ECO:0000313" key="1">
    <source>
        <dbReference type="EMBL" id="CAE0835888.1"/>
    </source>
</evidence>
<name>A0A7S4LKH1_9EUGL</name>
<accession>A0A7S4LKH1</accession>
<gene>
    <name evidence="1" type="ORF">EGYM00163_LOCUS47242</name>
</gene>
<protein>
    <submittedName>
        <fullName evidence="1">Uncharacterized protein</fullName>
    </submittedName>
</protein>
<dbReference type="EMBL" id="HBJA01137362">
    <property type="protein sequence ID" value="CAE0835888.1"/>
    <property type="molecule type" value="Transcribed_RNA"/>
</dbReference>
<dbReference type="AlphaFoldDB" id="A0A7S4LKH1"/>
<organism evidence="1">
    <name type="scientific">Eutreptiella gymnastica</name>
    <dbReference type="NCBI Taxonomy" id="73025"/>
    <lineage>
        <taxon>Eukaryota</taxon>
        <taxon>Discoba</taxon>
        <taxon>Euglenozoa</taxon>
        <taxon>Euglenida</taxon>
        <taxon>Spirocuta</taxon>
        <taxon>Euglenophyceae</taxon>
        <taxon>Eutreptiales</taxon>
        <taxon>Eutreptiaceae</taxon>
        <taxon>Eutreptiella</taxon>
    </lineage>
</organism>
<reference evidence="1" key="1">
    <citation type="submission" date="2021-01" db="EMBL/GenBank/DDBJ databases">
        <authorList>
            <person name="Corre E."/>
            <person name="Pelletier E."/>
            <person name="Niang G."/>
            <person name="Scheremetjew M."/>
            <person name="Finn R."/>
            <person name="Kale V."/>
            <person name="Holt S."/>
            <person name="Cochrane G."/>
            <person name="Meng A."/>
            <person name="Brown T."/>
            <person name="Cohen L."/>
        </authorList>
    </citation>
    <scope>NUCLEOTIDE SEQUENCE</scope>
    <source>
        <strain evidence="1">CCMP1594</strain>
    </source>
</reference>